<dbReference type="GO" id="GO:0003839">
    <property type="term" value="F:gamma-glutamylcyclotransferase activity"/>
    <property type="evidence" value="ECO:0007669"/>
    <property type="project" value="InterPro"/>
</dbReference>
<evidence type="ECO:0000256" key="3">
    <source>
        <dbReference type="PIRSR" id="PIRSR617939-2"/>
    </source>
</evidence>
<dbReference type="InterPro" id="IPR013024">
    <property type="entry name" value="GGCT-like"/>
</dbReference>
<proteinExistence type="predicted"/>
<dbReference type="AlphaFoldDB" id="A0A1M6C3L7"/>
<dbReference type="PANTHER" id="PTHR12935">
    <property type="entry name" value="GAMMA-GLUTAMYLCYCLOTRANSFERASE"/>
    <property type="match status" value="1"/>
</dbReference>
<dbReference type="RefSeq" id="WP_208610106.1">
    <property type="nucleotide sequence ID" value="NZ_FQZT01000001.1"/>
</dbReference>
<dbReference type="SUPFAM" id="SSF110857">
    <property type="entry name" value="Gamma-glutamyl cyclotransferase-like"/>
    <property type="match status" value="1"/>
</dbReference>
<dbReference type="Pfam" id="PF13772">
    <property type="entry name" value="AIG2_2"/>
    <property type="match status" value="1"/>
</dbReference>
<feature type="binding site" evidence="3">
    <location>
        <position position="121"/>
    </location>
    <ligand>
        <name>substrate</name>
    </ligand>
</feature>
<evidence type="ECO:0000256" key="2">
    <source>
        <dbReference type="PIRSR" id="PIRSR617939-1"/>
    </source>
</evidence>
<sequence>MYYLAYGSNMAAARLQQRIPSARPLGVVTLTGHRLTFDNASTKDGSGKCDALLTDDPADKVFAVLYRFDPLEKPVLDGYEGVGVEYRDAFVAVEAPNGDVIKALIYYGTNPNPLLKPFHWYKEHVLRGALENALPDEYVSAIKSVAAVDDADEQRVQRELAIYRK</sequence>
<keyword evidence="5" id="KW-1185">Reference proteome</keyword>
<dbReference type="EMBL" id="FQZT01000001">
    <property type="protein sequence ID" value="SHI55542.1"/>
    <property type="molecule type" value="Genomic_DNA"/>
</dbReference>
<gene>
    <name evidence="4" type="ORF">SAMN02745165_00393</name>
</gene>
<dbReference type="PANTHER" id="PTHR12935:SF0">
    <property type="entry name" value="GAMMA-GLUTAMYLCYCLOTRANSFERASE"/>
    <property type="match status" value="1"/>
</dbReference>
<dbReference type="STRING" id="1122189.SAMN02745165_00393"/>
<feature type="active site" description="Proton acceptor" evidence="2">
    <location>
        <position position="80"/>
    </location>
</feature>
<dbReference type="InterPro" id="IPR036568">
    <property type="entry name" value="GGCT-like_sf"/>
</dbReference>
<feature type="binding site" evidence="3">
    <location>
        <begin position="3"/>
        <end position="8"/>
    </location>
    <ligand>
        <name>substrate</name>
    </ligand>
</feature>
<organism evidence="4 5">
    <name type="scientific">Malonomonas rubra DSM 5091</name>
    <dbReference type="NCBI Taxonomy" id="1122189"/>
    <lineage>
        <taxon>Bacteria</taxon>
        <taxon>Pseudomonadati</taxon>
        <taxon>Thermodesulfobacteriota</taxon>
        <taxon>Desulfuromonadia</taxon>
        <taxon>Desulfuromonadales</taxon>
        <taxon>Geopsychrobacteraceae</taxon>
        <taxon>Malonomonas</taxon>
    </lineage>
</organism>
<dbReference type="InterPro" id="IPR017939">
    <property type="entry name" value="G-Glutamylcylcotransferase"/>
</dbReference>
<evidence type="ECO:0000313" key="5">
    <source>
        <dbReference type="Proteomes" id="UP000184171"/>
    </source>
</evidence>
<evidence type="ECO:0000256" key="1">
    <source>
        <dbReference type="ARBA" id="ARBA00023239"/>
    </source>
</evidence>
<reference evidence="4 5" key="1">
    <citation type="submission" date="2016-11" db="EMBL/GenBank/DDBJ databases">
        <authorList>
            <person name="Jaros S."/>
            <person name="Januszkiewicz K."/>
            <person name="Wedrychowicz H."/>
        </authorList>
    </citation>
    <scope>NUCLEOTIDE SEQUENCE [LARGE SCALE GENOMIC DNA]</scope>
    <source>
        <strain evidence="4 5">DSM 5091</strain>
    </source>
</reference>
<keyword evidence="1" id="KW-0456">Lyase</keyword>
<accession>A0A1M6C3L7</accession>
<name>A0A1M6C3L7_MALRU</name>
<dbReference type="CDD" id="cd06661">
    <property type="entry name" value="GGCT_like"/>
    <property type="match status" value="1"/>
</dbReference>
<dbReference type="Gene3D" id="3.10.490.10">
    <property type="entry name" value="Gamma-glutamyl cyclotransferase-like"/>
    <property type="match status" value="1"/>
</dbReference>
<evidence type="ECO:0000313" key="4">
    <source>
        <dbReference type="EMBL" id="SHI55542.1"/>
    </source>
</evidence>
<protein>
    <submittedName>
        <fullName evidence="4">AIG2-like family protein</fullName>
    </submittedName>
</protein>
<dbReference type="Proteomes" id="UP000184171">
    <property type="component" value="Unassembled WGS sequence"/>
</dbReference>